<gene>
    <name evidence="2" type="ORF">KC19_2G263000</name>
</gene>
<dbReference type="InterPro" id="IPR000719">
    <property type="entry name" value="Prot_kinase_dom"/>
</dbReference>
<dbReference type="GO" id="GO:0007165">
    <property type="term" value="P:signal transduction"/>
    <property type="evidence" value="ECO:0007669"/>
    <property type="project" value="TreeGrafter"/>
</dbReference>
<name>A0A8T0IYA1_CERPU</name>
<dbReference type="InterPro" id="IPR001245">
    <property type="entry name" value="Ser-Thr/Tyr_kinase_cat_dom"/>
</dbReference>
<reference evidence="2" key="1">
    <citation type="submission" date="2020-06" db="EMBL/GenBank/DDBJ databases">
        <title>WGS assembly of Ceratodon purpureus strain R40.</title>
        <authorList>
            <person name="Carey S.B."/>
            <person name="Jenkins J."/>
            <person name="Shu S."/>
            <person name="Lovell J.T."/>
            <person name="Sreedasyam A."/>
            <person name="Maumus F."/>
            <person name="Tiley G.P."/>
            <person name="Fernandez-Pozo N."/>
            <person name="Barry K."/>
            <person name="Chen C."/>
            <person name="Wang M."/>
            <person name="Lipzen A."/>
            <person name="Daum C."/>
            <person name="Saski C.A."/>
            <person name="Payton A.C."/>
            <person name="Mcbreen J.C."/>
            <person name="Conrad R.E."/>
            <person name="Kollar L.M."/>
            <person name="Olsson S."/>
            <person name="Huttunen S."/>
            <person name="Landis J.B."/>
            <person name="Wickett N.J."/>
            <person name="Johnson M.G."/>
            <person name="Rensing S.A."/>
            <person name="Grimwood J."/>
            <person name="Schmutz J."/>
            <person name="Mcdaniel S.F."/>
        </authorList>
    </citation>
    <scope>NUCLEOTIDE SEQUENCE</scope>
    <source>
        <strain evidence="2">R40</strain>
    </source>
</reference>
<dbReference type="PANTHER" id="PTHR23257">
    <property type="entry name" value="SERINE-THREONINE PROTEIN KINASE"/>
    <property type="match status" value="1"/>
</dbReference>
<evidence type="ECO:0000313" key="3">
    <source>
        <dbReference type="Proteomes" id="UP000822688"/>
    </source>
</evidence>
<comment type="caution">
    <text evidence="2">The sequence shown here is derived from an EMBL/GenBank/DDBJ whole genome shotgun (WGS) entry which is preliminary data.</text>
</comment>
<dbReference type="SMART" id="SM00220">
    <property type="entry name" value="S_TKc"/>
    <property type="match status" value="1"/>
</dbReference>
<dbReference type="InterPro" id="IPR008271">
    <property type="entry name" value="Ser/Thr_kinase_AS"/>
</dbReference>
<dbReference type="SUPFAM" id="SSF56112">
    <property type="entry name" value="Protein kinase-like (PK-like)"/>
    <property type="match status" value="1"/>
</dbReference>
<dbReference type="InterPro" id="IPR050167">
    <property type="entry name" value="Ser_Thr_protein_kinase"/>
</dbReference>
<proteinExistence type="predicted"/>
<dbReference type="PRINTS" id="PR00109">
    <property type="entry name" value="TYRKINASE"/>
</dbReference>
<evidence type="ECO:0000313" key="2">
    <source>
        <dbReference type="EMBL" id="KAG0588704.1"/>
    </source>
</evidence>
<dbReference type="PANTHER" id="PTHR23257:SF969">
    <property type="entry name" value="INTEGRIN-LINKED PROTEIN KINASE"/>
    <property type="match status" value="1"/>
</dbReference>
<dbReference type="PROSITE" id="PS00108">
    <property type="entry name" value="PROTEIN_KINASE_ST"/>
    <property type="match status" value="1"/>
</dbReference>
<dbReference type="GO" id="GO:0004672">
    <property type="term" value="F:protein kinase activity"/>
    <property type="evidence" value="ECO:0007669"/>
    <property type="project" value="InterPro"/>
</dbReference>
<dbReference type="PROSITE" id="PS50011">
    <property type="entry name" value="PROTEIN_KINASE_DOM"/>
    <property type="match status" value="1"/>
</dbReference>
<feature type="domain" description="Protein kinase" evidence="1">
    <location>
        <begin position="126"/>
        <end position="421"/>
    </location>
</feature>
<dbReference type="Gene3D" id="1.10.510.10">
    <property type="entry name" value="Transferase(Phosphotransferase) domain 1"/>
    <property type="match status" value="1"/>
</dbReference>
<keyword evidence="3" id="KW-1185">Reference proteome</keyword>
<dbReference type="GO" id="GO:0005737">
    <property type="term" value="C:cytoplasm"/>
    <property type="evidence" value="ECO:0007669"/>
    <property type="project" value="TreeGrafter"/>
</dbReference>
<dbReference type="Pfam" id="PF07714">
    <property type="entry name" value="PK_Tyr_Ser-Thr"/>
    <property type="match status" value="1"/>
</dbReference>
<dbReference type="AlphaFoldDB" id="A0A8T0IYA1"/>
<protein>
    <recommendedName>
        <fullName evidence="1">Protein kinase domain-containing protein</fullName>
    </recommendedName>
</protein>
<dbReference type="GO" id="GO:0005524">
    <property type="term" value="F:ATP binding"/>
    <property type="evidence" value="ECO:0007669"/>
    <property type="project" value="InterPro"/>
</dbReference>
<sequence length="444" mass="50136">MGNTNSRVRHLPDVFCVCMGRSSEAGDVAGSAAEDAASSPSPHLANRSASNYLVGEVPSESVEQQIEQSKSHWSDLRVFDSDCIEEEDVEADNMEVFLALQSHPTWGVFFYTFGYDTEVWKRAGSLEMGHKFAEGGQAELFHANVTWSGINLEMNEYDREHGREYVLKVFKKGTRLRHLQSQWPHGMLKFKEENLANWESPTPKTHPRFYCHVQCGTLLGDGRFAFLMAKEHLDLRRLIDDKMKLISTTNCGPFSKEVGEELMFDVALGMSWLHSRGIVHRDLKASNVLVKLHGNGSFQCFVADYECSIGVVGTGPFRAPEILEACREKSVSKRPELFTMASDAYSYGMTCYEILTGKLPFDGHLGKDLMDAVIGGKRPEVPEYVEEWKHRLLSDCWEQDPVNRPSFGEIVNLICSNSLWIRGLVENGVTYPVDELYWIKLEGL</sequence>
<evidence type="ECO:0000259" key="1">
    <source>
        <dbReference type="PROSITE" id="PS50011"/>
    </source>
</evidence>
<dbReference type="EMBL" id="CM026422">
    <property type="protein sequence ID" value="KAG0588704.1"/>
    <property type="molecule type" value="Genomic_DNA"/>
</dbReference>
<dbReference type="Proteomes" id="UP000822688">
    <property type="component" value="Chromosome 2"/>
</dbReference>
<dbReference type="InterPro" id="IPR011009">
    <property type="entry name" value="Kinase-like_dom_sf"/>
</dbReference>
<accession>A0A8T0IYA1</accession>
<organism evidence="2 3">
    <name type="scientific">Ceratodon purpureus</name>
    <name type="common">Fire moss</name>
    <name type="synonym">Dicranum purpureum</name>
    <dbReference type="NCBI Taxonomy" id="3225"/>
    <lineage>
        <taxon>Eukaryota</taxon>
        <taxon>Viridiplantae</taxon>
        <taxon>Streptophyta</taxon>
        <taxon>Embryophyta</taxon>
        <taxon>Bryophyta</taxon>
        <taxon>Bryophytina</taxon>
        <taxon>Bryopsida</taxon>
        <taxon>Dicranidae</taxon>
        <taxon>Pseudoditrichales</taxon>
        <taxon>Ditrichaceae</taxon>
        <taxon>Ceratodon</taxon>
    </lineage>
</organism>